<sequence length="562" mass="61581">MENILQIMLHHHWLTGEQADEVLARQKELGLPLEKILPALPFIDAEQLAQAIALQLRLPYCKPAELPLSPELLAALSPRQAEKFQVVPVGLAENRLTLATAEPLKLEAIDTLRELLPYKIKLAVASAAQIRTAIQRFYGASLESVAAVLEDLNDAELTQYSSDSGAEIAAIASETMAAEAPIIRLVNTLISGAFKAGASDIHLEPFEDEIKVRYRVDGVLQETAPPPKNLFAAVISRIKLMAGMDITERRIPQDGRIRIQLNGRDLDLRVAVAPTAHGEAAVLRILNRANLLLGLDQLGLSPENVARFEKLIARPHGMILVTGPTGSGKTTTLYAALQKLNEPTRKIITVEDPIEYQLKGVNQMQVNPKLDFTFAQGLRTIVRHDPDIILVGEIRDRETAEMAIQSALTGHLVFATLHTNDAPTAFTRLVDMGVEEFLVASTVCGVLAQRLVRRVCPKCQTPYSPTPQELEIAGPDPGLRHLVRGKGCEHCNGIGYRGQVGLFELLIASEAIERLIMERRHSGMIRERALAEGMTSLRQDGIAKAKQGLTTIAEVMRVTRDG</sequence>
<dbReference type="EC" id="7.4.2.8" evidence="7"/>
<evidence type="ECO:0000256" key="1">
    <source>
        <dbReference type="ARBA" id="ARBA00006611"/>
    </source>
</evidence>
<dbReference type="SUPFAM" id="SSF160246">
    <property type="entry name" value="EspE N-terminal domain-like"/>
    <property type="match status" value="1"/>
</dbReference>
<evidence type="ECO:0000256" key="7">
    <source>
        <dbReference type="ARBA" id="ARBA00024382"/>
    </source>
</evidence>
<comment type="caution">
    <text evidence="10">The sequence shown here is derived from an EMBL/GenBank/DDBJ whole genome shotgun (WGS) entry which is preliminary data.</text>
</comment>
<dbReference type="GO" id="GO:0008564">
    <property type="term" value="F:protein-exporting ATPase activity"/>
    <property type="evidence" value="ECO:0007669"/>
    <property type="project" value="UniProtKB-EC"/>
</dbReference>
<dbReference type="Proteomes" id="UP000295008">
    <property type="component" value="Unassembled WGS sequence"/>
</dbReference>
<dbReference type="InterPro" id="IPR001482">
    <property type="entry name" value="T2SS/T4SS_dom"/>
</dbReference>
<dbReference type="NCBIfam" id="TIGR02533">
    <property type="entry name" value="type_II_gspE"/>
    <property type="match status" value="1"/>
</dbReference>
<dbReference type="InterPro" id="IPR007831">
    <property type="entry name" value="T2SS_GspE_N"/>
</dbReference>
<dbReference type="EMBL" id="SLUN01000063">
    <property type="protein sequence ID" value="TCL54495.1"/>
    <property type="molecule type" value="Genomic_DNA"/>
</dbReference>
<accession>A0A4R1QQ58</accession>
<dbReference type="PANTHER" id="PTHR30258:SF2">
    <property type="entry name" value="COMG OPERON PROTEIN 1"/>
    <property type="match status" value="1"/>
</dbReference>
<name>A0A4R1QQ58_HYDET</name>
<evidence type="ECO:0000256" key="4">
    <source>
        <dbReference type="ARBA" id="ARBA00022840"/>
    </source>
</evidence>
<evidence type="ECO:0000313" key="10">
    <source>
        <dbReference type="EMBL" id="TCL54495.1"/>
    </source>
</evidence>
<feature type="domain" description="Bacterial type II secretion system protein E" evidence="9">
    <location>
        <begin position="382"/>
        <end position="396"/>
    </location>
</feature>
<evidence type="ECO:0000256" key="6">
    <source>
        <dbReference type="ARBA" id="ARBA00022967"/>
    </source>
</evidence>
<gene>
    <name evidence="10" type="ORF">EDC14_106312</name>
</gene>
<dbReference type="InterPro" id="IPR013369">
    <property type="entry name" value="T2SS_GspE"/>
</dbReference>
<evidence type="ECO:0000256" key="8">
    <source>
        <dbReference type="ARBA" id="ARBA00034006"/>
    </source>
</evidence>
<evidence type="ECO:0000256" key="3">
    <source>
        <dbReference type="ARBA" id="ARBA00022741"/>
    </source>
</evidence>
<dbReference type="Pfam" id="PF05157">
    <property type="entry name" value="MshEN"/>
    <property type="match status" value="1"/>
</dbReference>
<evidence type="ECO:0000313" key="11">
    <source>
        <dbReference type="Proteomes" id="UP000295008"/>
    </source>
</evidence>
<evidence type="ECO:0000256" key="5">
    <source>
        <dbReference type="ARBA" id="ARBA00022927"/>
    </source>
</evidence>
<comment type="similarity">
    <text evidence="1">Belongs to the GSP E family.</text>
</comment>
<dbReference type="GO" id="GO:0015628">
    <property type="term" value="P:protein secretion by the type II secretion system"/>
    <property type="evidence" value="ECO:0007669"/>
    <property type="project" value="InterPro"/>
</dbReference>
<keyword evidence="6" id="KW-1278">Translocase</keyword>
<reference evidence="10 11" key="1">
    <citation type="submission" date="2019-03" db="EMBL/GenBank/DDBJ databases">
        <title>Genomic Encyclopedia of Type Strains, Phase IV (KMG-IV): sequencing the most valuable type-strain genomes for metagenomic binning, comparative biology and taxonomic classification.</title>
        <authorList>
            <person name="Goeker M."/>
        </authorList>
    </citation>
    <scope>NUCLEOTIDE SEQUENCE [LARGE SCALE GENOMIC DNA]</scope>
    <source>
        <strain evidence="10 11">LX-B</strain>
    </source>
</reference>
<dbReference type="Gene3D" id="3.30.300.160">
    <property type="entry name" value="Type II secretion system, protein E, N-terminal domain"/>
    <property type="match status" value="1"/>
</dbReference>
<dbReference type="InterPro" id="IPR003593">
    <property type="entry name" value="AAA+_ATPase"/>
</dbReference>
<dbReference type="Gene3D" id="3.30.450.90">
    <property type="match status" value="1"/>
</dbReference>
<dbReference type="Gene3D" id="3.40.50.300">
    <property type="entry name" value="P-loop containing nucleotide triphosphate hydrolases"/>
    <property type="match status" value="1"/>
</dbReference>
<evidence type="ECO:0000259" key="9">
    <source>
        <dbReference type="PROSITE" id="PS00662"/>
    </source>
</evidence>
<keyword evidence="11" id="KW-1185">Reference proteome</keyword>
<dbReference type="SUPFAM" id="SSF52540">
    <property type="entry name" value="P-loop containing nucleoside triphosphate hydrolases"/>
    <property type="match status" value="1"/>
</dbReference>
<keyword evidence="4" id="KW-0067">ATP-binding</keyword>
<keyword evidence="2" id="KW-0813">Transport</keyword>
<comment type="catalytic activity">
    <reaction evidence="8">
        <text>ATP + H2O + cellular proteinSide 1 = ADP + phosphate + cellular proteinSide 2.</text>
        <dbReference type="EC" id="7.4.2.8"/>
    </reaction>
</comment>
<dbReference type="OrthoDB" id="9808272at2"/>
<proteinExistence type="inferred from homology"/>
<dbReference type="GO" id="GO:0016887">
    <property type="term" value="F:ATP hydrolysis activity"/>
    <property type="evidence" value="ECO:0007669"/>
    <property type="project" value="TreeGrafter"/>
</dbReference>
<dbReference type="FunFam" id="3.40.50.300:FF:000398">
    <property type="entry name" value="Type IV pilus assembly ATPase PilB"/>
    <property type="match status" value="1"/>
</dbReference>
<protein>
    <recommendedName>
        <fullName evidence="7">protein-secreting ATPase</fullName>
        <ecNumber evidence="7">7.4.2.8</ecNumber>
    </recommendedName>
</protein>
<keyword evidence="5" id="KW-0653">Protein transport</keyword>
<dbReference type="GO" id="GO:0005886">
    <property type="term" value="C:plasma membrane"/>
    <property type="evidence" value="ECO:0007669"/>
    <property type="project" value="TreeGrafter"/>
</dbReference>
<dbReference type="Pfam" id="PF00437">
    <property type="entry name" value="T2SSE"/>
    <property type="match status" value="1"/>
</dbReference>
<dbReference type="GO" id="GO:0005524">
    <property type="term" value="F:ATP binding"/>
    <property type="evidence" value="ECO:0007669"/>
    <property type="project" value="UniProtKB-KW"/>
</dbReference>
<evidence type="ECO:0000256" key="2">
    <source>
        <dbReference type="ARBA" id="ARBA00022448"/>
    </source>
</evidence>
<dbReference type="RefSeq" id="WP_132018050.1">
    <property type="nucleotide sequence ID" value="NZ_SLUN01000063.1"/>
</dbReference>
<dbReference type="FunFam" id="3.30.450.90:FF:000001">
    <property type="entry name" value="Type II secretion system ATPase GspE"/>
    <property type="match status" value="1"/>
</dbReference>
<dbReference type="InterPro" id="IPR037257">
    <property type="entry name" value="T2SS_E_N_sf"/>
</dbReference>
<dbReference type="AlphaFoldDB" id="A0A4R1QQ58"/>
<organism evidence="10 11">
    <name type="scientific">Hydrogenispora ethanolica</name>
    <dbReference type="NCBI Taxonomy" id="1082276"/>
    <lineage>
        <taxon>Bacteria</taxon>
        <taxon>Bacillati</taxon>
        <taxon>Bacillota</taxon>
        <taxon>Hydrogenispora</taxon>
    </lineage>
</organism>
<dbReference type="CDD" id="cd01129">
    <property type="entry name" value="PulE-GspE-like"/>
    <property type="match status" value="1"/>
</dbReference>
<dbReference type="GO" id="GO:0015627">
    <property type="term" value="C:type II protein secretion system complex"/>
    <property type="evidence" value="ECO:0007669"/>
    <property type="project" value="InterPro"/>
</dbReference>
<keyword evidence="3" id="KW-0547">Nucleotide-binding</keyword>
<dbReference type="PANTHER" id="PTHR30258">
    <property type="entry name" value="TYPE II SECRETION SYSTEM PROTEIN GSPE-RELATED"/>
    <property type="match status" value="1"/>
</dbReference>
<dbReference type="SMART" id="SM00382">
    <property type="entry name" value="AAA"/>
    <property type="match status" value="1"/>
</dbReference>
<dbReference type="PROSITE" id="PS00662">
    <property type="entry name" value="T2SP_E"/>
    <property type="match status" value="1"/>
</dbReference>
<dbReference type="InterPro" id="IPR027417">
    <property type="entry name" value="P-loop_NTPase"/>
</dbReference>